<feature type="short sequence motif" description="'HIGH' region" evidence="13">
    <location>
        <begin position="30"/>
        <end position="40"/>
    </location>
</feature>
<keyword evidence="14" id="KW-0175">Coiled coil</keyword>
<dbReference type="Pfam" id="PF09190">
    <property type="entry name" value="DALR_2"/>
    <property type="match status" value="1"/>
</dbReference>
<dbReference type="SUPFAM" id="SSF47323">
    <property type="entry name" value="Anticodon-binding domain of a subclass of class I aminoacyl-tRNA synthetases"/>
    <property type="match status" value="1"/>
</dbReference>
<comment type="cofactor">
    <cofactor evidence="13">
        <name>Zn(2+)</name>
        <dbReference type="ChEBI" id="CHEBI:29105"/>
    </cofactor>
    <text evidence="13">Binds 1 zinc ion per subunit.</text>
</comment>
<keyword evidence="8 13" id="KW-0862">Zinc</keyword>
<sequence length="471" mass="53923">MLTVYNTLTKSKEEFHPINDGKVNMYVCGPTVYNYIHIGNARSIVAFDVIRRYLEYRGYEVNFVSNFTDVDDKIIKRSQEEGITSRQVADKYIAAYYEDIDKLNVKRATLNPRVLENIDAIIEFVQDLVDKDYAYVVDGDVYYRARSFSSYGKLSDQSIDDLRIGASERVSADEQGKKEDSVDFALWKAAKAGEPSWDSPWGAGRPGWHIECSVMSTRYLADTLDIHGGGADLVFPHHENERAQSEARTGKTFVNYWLHNGFVTMGDDGEKMSKSLGNFVLAHDLLKEVDPTIVRFFLASAHYRAPLKFSHSNLEEAQRNLERLQTAHDNINYRLQDAKESLADDEKHLGELQAMDEHFIQVMDDDFNVPNALTVIYEALKRINIYMEAPQVSQAVLKAYDQQLSQWLAIIGIEFQEASILDSEVQALIEERDQARLDKDYDRSDAIRQELLDQGIILDDTPQGTRWRRSK</sequence>
<dbReference type="InterPro" id="IPR024909">
    <property type="entry name" value="Cys-tRNA/MSH_ligase"/>
</dbReference>
<comment type="similarity">
    <text evidence="2 13">Belongs to the class-I aminoacyl-tRNA synthetase family.</text>
</comment>
<dbReference type="PANTHER" id="PTHR10890:SF3">
    <property type="entry name" value="CYSTEINE--TRNA LIGASE, CYTOPLASMIC"/>
    <property type="match status" value="1"/>
</dbReference>
<feature type="coiled-coil region" evidence="14">
    <location>
        <begin position="307"/>
        <end position="355"/>
    </location>
</feature>
<keyword evidence="5 13" id="KW-0436">Ligase</keyword>
<feature type="binding site" evidence="13">
    <location>
        <position position="212"/>
    </location>
    <ligand>
        <name>Zn(2+)</name>
        <dbReference type="ChEBI" id="CHEBI:29105"/>
    </ligand>
</feature>
<comment type="subunit">
    <text evidence="3 13">Monomer.</text>
</comment>
<evidence type="ECO:0000313" key="19">
    <source>
        <dbReference type="Proteomes" id="UP001069145"/>
    </source>
</evidence>
<dbReference type="CDD" id="cd00672">
    <property type="entry name" value="CysRS_core"/>
    <property type="match status" value="1"/>
</dbReference>
<evidence type="ECO:0000256" key="9">
    <source>
        <dbReference type="ARBA" id="ARBA00022840"/>
    </source>
</evidence>
<evidence type="ECO:0000256" key="5">
    <source>
        <dbReference type="ARBA" id="ARBA00022598"/>
    </source>
</evidence>
<evidence type="ECO:0000256" key="7">
    <source>
        <dbReference type="ARBA" id="ARBA00022741"/>
    </source>
</evidence>
<evidence type="ECO:0000256" key="1">
    <source>
        <dbReference type="ARBA" id="ARBA00004496"/>
    </source>
</evidence>
<dbReference type="GO" id="GO:0004817">
    <property type="term" value="F:cysteine-tRNA ligase activity"/>
    <property type="evidence" value="ECO:0007669"/>
    <property type="project" value="UniProtKB-UniRule"/>
</dbReference>
<dbReference type="SMART" id="SM00840">
    <property type="entry name" value="DALR_2"/>
    <property type="match status" value="1"/>
</dbReference>
<dbReference type="Proteomes" id="UP001069145">
    <property type="component" value="Unassembled WGS sequence"/>
</dbReference>
<dbReference type="InterPro" id="IPR014729">
    <property type="entry name" value="Rossmann-like_a/b/a_fold"/>
</dbReference>
<dbReference type="Gene3D" id="1.20.120.1910">
    <property type="entry name" value="Cysteine-tRNA ligase, C-terminal anti-codon recognition domain"/>
    <property type="match status" value="1"/>
</dbReference>
<dbReference type="Pfam" id="PF23493">
    <property type="entry name" value="CysS_C"/>
    <property type="match status" value="1"/>
</dbReference>
<dbReference type="GeneID" id="35767756"/>
<dbReference type="FunFam" id="3.40.50.620:FF:000009">
    <property type="entry name" value="Cysteine--tRNA ligase"/>
    <property type="match status" value="1"/>
</dbReference>
<evidence type="ECO:0000256" key="13">
    <source>
        <dbReference type="HAMAP-Rule" id="MF_00041"/>
    </source>
</evidence>
<dbReference type="KEGG" id="aun:AWM73_07570"/>
<accession>A0A0X8FFG0</accession>
<dbReference type="Gene3D" id="3.40.50.620">
    <property type="entry name" value="HUPs"/>
    <property type="match status" value="1"/>
</dbReference>
<evidence type="ECO:0000256" key="12">
    <source>
        <dbReference type="ARBA" id="ARBA00047398"/>
    </source>
</evidence>
<reference evidence="16" key="2">
    <citation type="submission" date="2022-09" db="EMBL/GenBank/DDBJ databases">
        <title>Aerococcus urinae taxonomy study.</title>
        <authorList>
            <person name="Christensen J."/>
            <person name="Senneby E."/>
        </authorList>
    </citation>
    <scope>NUCLEOTIDE SEQUENCE</scope>
    <source>
        <strain evidence="16">NLD-066-U95</strain>
    </source>
</reference>
<dbReference type="GO" id="GO:0006423">
    <property type="term" value="P:cysteinyl-tRNA aminoacylation"/>
    <property type="evidence" value="ECO:0007669"/>
    <property type="project" value="UniProtKB-UniRule"/>
</dbReference>
<keyword evidence="6 13" id="KW-0479">Metal-binding</keyword>
<dbReference type="InterPro" id="IPR056411">
    <property type="entry name" value="CysS_C"/>
</dbReference>
<dbReference type="PANTHER" id="PTHR10890">
    <property type="entry name" value="CYSTEINYL-TRNA SYNTHETASE"/>
    <property type="match status" value="1"/>
</dbReference>
<feature type="binding site" evidence="13">
    <location>
        <position position="274"/>
    </location>
    <ligand>
        <name>ATP</name>
        <dbReference type="ChEBI" id="CHEBI:30616"/>
    </ligand>
</feature>
<evidence type="ECO:0000256" key="14">
    <source>
        <dbReference type="SAM" id="Coils"/>
    </source>
</evidence>
<dbReference type="AlphaFoldDB" id="A0A0X8FFG0"/>
<dbReference type="GO" id="GO:0005524">
    <property type="term" value="F:ATP binding"/>
    <property type="evidence" value="ECO:0007669"/>
    <property type="project" value="UniProtKB-UniRule"/>
</dbReference>
<feature type="domain" description="Cysteinyl-tRNA synthetase class Ia DALR" evidence="15">
    <location>
        <begin position="358"/>
        <end position="421"/>
    </location>
</feature>
<evidence type="ECO:0000256" key="2">
    <source>
        <dbReference type="ARBA" id="ARBA00005594"/>
    </source>
</evidence>
<dbReference type="EMBL" id="JAOTML010000002">
    <property type="protein sequence ID" value="MCY3052829.1"/>
    <property type="molecule type" value="Genomic_DNA"/>
</dbReference>
<organism evidence="17 18">
    <name type="scientific">Aerococcus urinae</name>
    <dbReference type="NCBI Taxonomy" id="1376"/>
    <lineage>
        <taxon>Bacteria</taxon>
        <taxon>Bacillati</taxon>
        <taxon>Bacillota</taxon>
        <taxon>Bacilli</taxon>
        <taxon>Lactobacillales</taxon>
        <taxon>Aerococcaceae</taxon>
        <taxon>Aerococcus</taxon>
    </lineage>
</organism>
<keyword evidence="11 13" id="KW-0030">Aminoacyl-tRNA synthetase</keyword>
<evidence type="ECO:0000313" key="18">
    <source>
        <dbReference type="Proteomes" id="UP000594771"/>
    </source>
</evidence>
<dbReference type="HAMAP" id="MF_00041">
    <property type="entry name" value="Cys_tRNA_synth"/>
    <property type="match status" value="1"/>
</dbReference>
<keyword evidence="4 13" id="KW-0963">Cytoplasm</keyword>
<proteinExistence type="inferred from homology"/>
<dbReference type="SUPFAM" id="SSF52374">
    <property type="entry name" value="Nucleotidylyl transferase"/>
    <property type="match status" value="1"/>
</dbReference>
<name>A0A0X8FFG0_9LACT</name>
<dbReference type="GO" id="GO:0005829">
    <property type="term" value="C:cytosol"/>
    <property type="evidence" value="ECO:0007669"/>
    <property type="project" value="TreeGrafter"/>
</dbReference>
<evidence type="ECO:0000256" key="10">
    <source>
        <dbReference type="ARBA" id="ARBA00022917"/>
    </source>
</evidence>
<evidence type="ECO:0000256" key="4">
    <source>
        <dbReference type="ARBA" id="ARBA00022490"/>
    </source>
</evidence>
<dbReference type="EMBL" id="CP065662">
    <property type="protein sequence ID" value="QPS01955.1"/>
    <property type="molecule type" value="Genomic_DNA"/>
</dbReference>
<keyword evidence="10 13" id="KW-0648">Protein biosynthesis</keyword>
<dbReference type="Pfam" id="PF01406">
    <property type="entry name" value="tRNA-synt_1e"/>
    <property type="match status" value="1"/>
</dbReference>
<dbReference type="InterPro" id="IPR015273">
    <property type="entry name" value="Cys-tRNA-synt_Ia_DALR"/>
</dbReference>
<gene>
    <name evidence="13 17" type="primary">cysS</name>
    <name evidence="17" type="ORF">I6G68_02445</name>
    <name evidence="16" type="ORF">ODY43_02410</name>
</gene>
<feature type="binding site" evidence="13">
    <location>
        <position position="28"/>
    </location>
    <ligand>
        <name>Zn(2+)</name>
        <dbReference type="ChEBI" id="CHEBI:29105"/>
    </ligand>
</feature>
<keyword evidence="9 13" id="KW-0067">ATP-binding</keyword>
<feature type="binding site" evidence="13">
    <location>
        <position position="241"/>
    </location>
    <ligand>
        <name>Zn(2+)</name>
        <dbReference type="ChEBI" id="CHEBI:29105"/>
    </ligand>
</feature>
<dbReference type="Proteomes" id="UP000594771">
    <property type="component" value="Chromosome"/>
</dbReference>
<dbReference type="InterPro" id="IPR032678">
    <property type="entry name" value="tRNA-synt_1_cat_dom"/>
</dbReference>
<comment type="subcellular location">
    <subcellularLocation>
        <location evidence="1 13">Cytoplasm</location>
    </subcellularLocation>
</comment>
<evidence type="ECO:0000259" key="15">
    <source>
        <dbReference type="SMART" id="SM00840"/>
    </source>
</evidence>
<keyword evidence="19" id="KW-1185">Reference proteome</keyword>
<dbReference type="OrthoDB" id="9815130at2"/>
<dbReference type="NCBIfam" id="TIGR00435">
    <property type="entry name" value="cysS"/>
    <property type="match status" value="1"/>
</dbReference>
<evidence type="ECO:0000256" key="3">
    <source>
        <dbReference type="ARBA" id="ARBA00011245"/>
    </source>
</evidence>
<reference evidence="17 18" key="1">
    <citation type="submission" date="2020-12" db="EMBL/GenBank/DDBJ databases">
        <title>FDA dAtabase for Regulatory Grade micrObial Sequences (FDA-ARGOS): Supporting development and validation of Infectious Disease Dx tests.</title>
        <authorList>
            <person name="Sproer C."/>
            <person name="Gronow S."/>
            <person name="Severitt S."/>
            <person name="Schroder I."/>
            <person name="Tallon L."/>
            <person name="Sadzewicz L."/>
            <person name="Zhao X."/>
            <person name="Boylan J."/>
            <person name="Ott S."/>
            <person name="Bowen H."/>
            <person name="Vavikolanu K."/>
            <person name="Mehta A."/>
            <person name="Aluvathingal J."/>
            <person name="Nadendla S."/>
            <person name="Lowell S."/>
            <person name="Myers T."/>
            <person name="Yan Y."/>
            <person name="Sichtig H."/>
        </authorList>
    </citation>
    <scope>NUCLEOTIDE SEQUENCE [LARGE SCALE GENOMIC DNA]</scope>
    <source>
        <strain evidence="17 18">FDAARGOS_911</strain>
    </source>
</reference>
<dbReference type="RefSeq" id="WP_060778769.1">
    <property type="nucleotide sequence ID" value="NZ_CAJHLF010000004.1"/>
</dbReference>
<evidence type="ECO:0000256" key="6">
    <source>
        <dbReference type="ARBA" id="ARBA00022723"/>
    </source>
</evidence>
<evidence type="ECO:0000313" key="17">
    <source>
        <dbReference type="EMBL" id="QPS01955.1"/>
    </source>
</evidence>
<evidence type="ECO:0000256" key="8">
    <source>
        <dbReference type="ARBA" id="ARBA00022833"/>
    </source>
</evidence>
<comment type="catalytic activity">
    <reaction evidence="12 13">
        <text>tRNA(Cys) + L-cysteine + ATP = L-cysteinyl-tRNA(Cys) + AMP + diphosphate</text>
        <dbReference type="Rhea" id="RHEA:17773"/>
        <dbReference type="Rhea" id="RHEA-COMP:9661"/>
        <dbReference type="Rhea" id="RHEA-COMP:9679"/>
        <dbReference type="ChEBI" id="CHEBI:30616"/>
        <dbReference type="ChEBI" id="CHEBI:33019"/>
        <dbReference type="ChEBI" id="CHEBI:35235"/>
        <dbReference type="ChEBI" id="CHEBI:78442"/>
        <dbReference type="ChEBI" id="CHEBI:78517"/>
        <dbReference type="ChEBI" id="CHEBI:456215"/>
        <dbReference type="EC" id="6.1.1.16"/>
    </reaction>
</comment>
<feature type="binding site" evidence="13">
    <location>
        <position position="237"/>
    </location>
    <ligand>
        <name>Zn(2+)</name>
        <dbReference type="ChEBI" id="CHEBI:29105"/>
    </ligand>
</feature>
<keyword evidence="7 13" id="KW-0547">Nucleotide-binding</keyword>
<dbReference type="EC" id="6.1.1.16" evidence="13"/>
<dbReference type="GO" id="GO:0008270">
    <property type="term" value="F:zinc ion binding"/>
    <property type="evidence" value="ECO:0007669"/>
    <property type="project" value="UniProtKB-UniRule"/>
</dbReference>
<protein>
    <recommendedName>
        <fullName evidence="13">Cysteine--tRNA ligase</fullName>
        <ecNumber evidence="13">6.1.1.16</ecNumber>
    </recommendedName>
    <alternativeName>
        <fullName evidence="13">Cysteinyl-tRNA synthetase</fullName>
        <shortName evidence="13">CysRS</shortName>
    </alternativeName>
</protein>
<dbReference type="PRINTS" id="PR00983">
    <property type="entry name" value="TRNASYNTHCYS"/>
</dbReference>
<dbReference type="InterPro" id="IPR009080">
    <property type="entry name" value="tRNAsynth_Ia_anticodon-bd"/>
</dbReference>
<dbReference type="InterPro" id="IPR015803">
    <property type="entry name" value="Cys-tRNA-ligase"/>
</dbReference>
<evidence type="ECO:0000313" key="16">
    <source>
        <dbReference type="EMBL" id="MCY3052829.1"/>
    </source>
</evidence>
<evidence type="ECO:0000256" key="11">
    <source>
        <dbReference type="ARBA" id="ARBA00023146"/>
    </source>
</evidence>
<feature type="short sequence motif" description="'KMSKS' region" evidence="13">
    <location>
        <begin position="271"/>
        <end position="275"/>
    </location>
</feature>